<dbReference type="AlphaFoldDB" id="A0A913ZCK4"/>
<dbReference type="SUPFAM" id="SSF81383">
    <property type="entry name" value="F-box domain"/>
    <property type="match status" value="1"/>
</dbReference>
<dbReference type="InterPro" id="IPR036047">
    <property type="entry name" value="F-box-like_dom_sf"/>
</dbReference>
<organism evidence="2 3">
    <name type="scientific">Patiria miniata</name>
    <name type="common">Bat star</name>
    <name type="synonym">Asterina miniata</name>
    <dbReference type="NCBI Taxonomy" id="46514"/>
    <lineage>
        <taxon>Eukaryota</taxon>
        <taxon>Metazoa</taxon>
        <taxon>Echinodermata</taxon>
        <taxon>Eleutherozoa</taxon>
        <taxon>Asterozoa</taxon>
        <taxon>Asteroidea</taxon>
        <taxon>Valvatacea</taxon>
        <taxon>Valvatida</taxon>
        <taxon>Asterinidae</taxon>
        <taxon>Patiria</taxon>
    </lineage>
</organism>
<evidence type="ECO:0000313" key="3">
    <source>
        <dbReference type="Proteomes" id="UP000887568"/>
    </source>
</evidence>
<evidence type="ECO:0000259" key="1">
    <source>
        <dbReference type="SMART" id="SM01204"/>
    </source>
</evidence>
<dbReference type="RefSeq" id="XP_038049498.1">
    <property type="nucleotide sequence ID" value="XM_038193570.1"/>
</dbReference>
<name>A0A913ZCK4_PATMI</name>
<dbReference type="Proteomes" id="UP000887568">
    <property type="component" value="Unplaced"/>
</dbReference>
<feature type="domain" description="FIST C-domain" evidence="1">
    <location>
        <begin position="247"/>
        <end position="384"/>
    </location>
</feature>
<dbReference type="GO" id="GO:0000209">
    <property type="term" value="P:protein polyubiquitination"/>
    <property type="evidence" value="ECO:0007669"/>
    <property type="project" value="TreeGrafter"/>
</dbReference>
<dbReference type="PANTHER" id="PTHR14939">
    <property type="entry name" value="F-BOX ONLY PROTEIN 22"/>
    <property type="match status" value="1"/>
</dbReference>
<dbReference type="OrthoDB" id="509497at2759"/>
<evidence type="ECO:0000313" key="2">
    <source>
        <dbReference type="EnsemblMetazoa" id="XP_038049498.1"/>
    </source>
</evidence>
<protein>
    <recommendedName>
        <fullName evidence="1">FIST C-domain domain-containing protein</fullName>
    </recommendedName>
</protein>
<reference evidence="2" key="1">
    <citation type="submission" date="2022-11" db="UniProtKB">
        <authorList>
            <consortium name="EnsemblMetazoa"/>
        </authorList>
    </citation>
    <scope>IDENTIFICATION</scope>
</reference>
<dbReference type="InterPro" id="IPR019494">
    <property type="entry name" value="FIST_C"/>
</dbReference>
<sequence>MKKLRGEMERDGNFQGGNSPNFSSCWILTESQEFIRRTFSFLPAKTLGICSGVCKAWYAEVKRVLHHREEIGWATFGRIEAEEVSHGNEDQLGPFGAHLNACLKTLGSLPRHAIVFSECLSLEEFQEETDFGHEETNSSGTRKTLQKSLEAVRSKLPVESSVVFVHSDGTMGCKPDLSPAGETEGSWGTACALLPNMDGVTVECQRHYRNKLTRSEMEAYVARHGMPADTKCVLVFSSGGPQRGGRFFELLQRGFQEEFGTMPVIVGGIARNVGMDDQTRTNETGTNSKKLPSCLTVTFSGPNVRAASVVLDNSVTTRDKARSKFQELKKLGLPGKHSLAFLFSCVGRGRHFYQAEDVESGAFHEVFPDTPLVGFFGGGEYGCDNFTLGRSVQESADQGSADLRHRNALKKLQNLEKSFTCVVCLLSFG</sequence>
<dbReference type="Pfam" id="PF10442">
    <property type="entry name" value="FIST_C"/>
    <property type="match status" value="1"/>
</dbReference>
<dbReference type="GO" id="GO:0032436">
    <property type="term" value="P:positive regulation of proteasomal ubiquitin-dependent protein catabolic process"/>
    <property type="evidence" value="ECO:0007669"/>
    <property type="project" value="TreeGrafter"/>
</dbReference>
<keyword evidence="3" id="KW-1185">Reference proteome</keyword>
<proteinExistence type="predicted"/>
<dbReference type="OMA" id="NMATHHE"/>
<dbReference type="GeneID" id="119723069"/>
<dbReference type="PANTHER" id="PTHR14939:SF5">
    <property type="entry name" value="F-BOX ONLY PROTEIN 22"/>
    <property type="match status" value="1"/>
</dbReference>
<accession>A0A913ZCK4</accession>
<dbReference type="EnsemblMetazoa" id="XM_038193570.1">
    <property type="protein sequence ID" value="XP_038049498.1"/>
    <property type="gene ID" value="LOC119723069"/>
</dbReference>
<dbReference type="SMART" id="SM01204">
    <property type="entry name" value="FIST_C"/>
    <property type="match status" value="1"/>
</dbReference>